<evidence type="ECO:0000256" key="2">
    <source>
        <dbReference type="PROSITE-ProRule" id="PRU01091"/>
    </source>
</evidence>
<feature type="region of interest" description="Disordered" evidence="3">
    <location>
        <begin position="1"/>
        <end position="23"/>
    </location>
</feature>
<dbReference type="Gene3D" id="3.40.50.300">
    <property type="entry name" value="P-loop containing nucleotide triphosphate hydrolases"/>
    <property type="match status" value="1"/>
</dbReference>
<keyword evidence="1 2" id="KW-0238">DNA-binding</keyword>
<evidence type="ECO:0000313" key="5">
    <source>
        <dbReference type="EMBL" id="MBB4483412.1"/>
    </source>
</evidence>
<dbReference type="AlphaFoldDB" id="A0A7W6VHP9"/>
<protein>
    <submittedName>
        <fullName evidence="5">Putative ATPase/DNA-binding winged helix-turn-helix (WHTH) protein</fullName>
    </submittedName>
</protein>
<dbReference type="Pfam" id="PF00486">
    <property type="entry name" value="Trans_reg_C"/>
    <property type="match status" value="1"/>
</dbReference>
<name>A0A7W6VHP9_RHIET</name>
<feature type="DNA-binding region" description="OmpR/PhoB-type" evidence="2">
    <location>
        <begin position="26"/>
        <end position="124"/>
    </location>
</feature>
<dbReference type="EMBL" id="JACIHU010000021">
    <property type="protein sequence ID" value="MBB4483412.1"/>
    <property type="molecule type" value="Genomic_DNA"/>
</dbReference>
<reference evidence="7 8" key="1">
    <citation type="submission" date="2020-08" db="EMBL/GenBank/DDBJ databases">
        <title>Genomic Encyclopedia of Type Strains, Phase IV (KMG-V): Genome sequencing to study the core and pangenomes of soil and plant-associated prokaryotes.</title>
        <authorList>
            <person name="Whitman W."/>
        </authorList>
    </citation>
    <scope>NUCLEOTIDE SEQUENCE [LARGE SCALE GENOMIC DNA]</scope>
    <source>
        <strain evidence="5 8">SEMIA 471</strain>
        <strain evidence="6 7">SEMIA 489</strain>
    </source>
</reference>
<proteinExistence type="predicted"/>
<gene>
    <name evidence="5" type="ORF">GGE46_006034</name>
    <name evidence="6" type="ORF">GGE57_006019</name>
</gene>
<dbReference type="InterPro" id="IPR011990">
    <property type="entry name" value="TPR-like_helical_dom_sf"/>
</dbReference>
<dbReference type="GO" id="GO:0000160">
    <property type="term" value="P:phosphorelay signal transduction system"/>
    <property type="evidence" value="ECO:0007669"/>
    <property type="project" value="InterPro"/>
</dbReference>
<dbReference type="InterPro" id="IPR027417">
    <property type="entry name" value="P-loop_NTPase"/>
</dbReference>
<dbReference type="RefSeq" id="WP_183844498.1">
    <property type="nucleotide sequence ID" value="NZ_JACIHU010000021.1"/>
</dbReference>
<dbReference type="SUPFAM" id="SSF48452">
    <property type="entry name" value="TPR-like"/>
    <property type="match status" value="2"/>
</dbReference>
<dbReference type="Gene3D" id="1.10.10.10">
    <property type="entry name" value="Winged helix-like DNA-binding domain superfamily/Winged helix DNA-binding domain"/>
    <property type="match status" value="1"/>
</dbReference>
<dbReference type="InterPro" id="IPR007111">
    <property type="entry name" value="NACHT_NTPase"/>
</dbReference>
<dbReference type="CDD" id="cd00383">
    <property type="entry name" value="trans_reg_C"/>
    <property type="match status" value="1"/>
</dbReference>
<evidence type="ECO:0000313" key="7">
    <source>
        <dbReference type="Proteomes" id="UP000523431"/>
    </source>
</evidence>
<dbReference type="GO" id="GO:0003677">
    <property type="term" value="F:DNA binding"/>
    <property type="evidence" value="ECO:0007669"/>
    <property type="project" value="UniProtKB-UniRule"/>
</dbReference>
<dbReference type="EMBL" id="JACIID010000021">
    <property type="protein sequence ID" value="MBB4539229.1"/>
    <property type="molecule type" value="Genomic_DNA"/>
</dbReference>
<organism evidence="5 8">
    <name type="scientific">Rhizobium etli</name>
    <dbReference type="NCBI Taxonomy" id="29449"/>
    <lineage>
        <taxon>Bacteria</taxon>
        <taxon>Pseudomonadati</taxon>
        <taxon>Pseudomonadota</taxon>
        <taxon>Alphaproteobacteria</taxon>
        <taxon>Hyphomicrobiales</taxon>
        <taxon>Rhizobiaceae</taxon>
        <taxon>Rhizobium/Agrobacterium group</taxon>
        <taxon>Rhizobium</taxon>
    </lineage>
</organism>
<dbReference type="PANTHER" id="PTHR47691:SF3">
    <property type="entry name" value="HTH-TYPE TRANSCRIPTIONAL REGULATOR RV0890C-RELATED"/>
    <property type="match status" value="1"/>
</dbReference>
<sequence>MTGHTMAGAEDSSVPPHGEAGARGVGATVSFGSFRLDRTQRLLQKDGEPVGVGSRALDLLIALIDRAGDIVSRHELLELVWRNVVVDEAGVRVHMASLRRALGDGRDGARYIVNVAGRGYSFVAPIIRSDPDPPPPSPAASRTHLSTGRLPPPPPSLIGREALVSSLSELLLARRFISIVGSGGIGKTTVAAAIVQRLRTEFDDENVVFVDFGAVSEGSLVPGTVVSAAGCTIGGADPVAELLTFLADKRLLIVFDSCEHLVDPTSLLAGELFQRAPGVHLLVTSRESLRVEGETVHLLSPLAYPADEFPTASEALATPAVQLFMDRAVFSGLHEELTDIDAPVVSEICRRTEGIALAIELAASRVGTYGIRGVANLLASNVELRLVGRRNVVPRHRTLEAMLDWSFILLAENEQRILCRLSVFVGLFTMEAVCAVASDEKGPDHAGVATILGNLVDKSLIRVHPSGEAVYYRLLDTTRAYAASKLTQAGESDTIAERHARYFATLFKAIALEPGAYIDIGRHASHLGNVRKALEWSFSHGESRAIGVDLAADAAPLFLGLWLLAECRHWSHLALGVTESTSETAEREVRLLEALAVSSMHTSGNTQEVREAIERGLNLSEADGGGLPQLRLLAGLNLFLTRLGDFEGGLAAARRCGAIAGRSGTPSDRVIAEWMLAAAHHVAGNQGAAVDHCERGFKLEANVGRLEINLFGYDHHLRAELALARSLWLRGSAETACRLVLEAMNEAARSSLPGDYSMAAAHGVPVLLWSGNTEESADHIERLIAQTEKHSLKSHAAAAWALKGELLLMVGESLAGVETLREALRMLYREKFHMVVPGAARALANGLAQRGQYHEAQTMIHDATSSAERMGQKFWLPDLYRAQGEINLKAPSPDIEAAEQAFRVSIKLAGEQGAIGWELKAAIPLARLLIVRERAADAFALLTPIYEAHSEKGGTTDIEEAKSILGSL</sequence>
<dbReference type="Pfam" id="PF25872">
    <property type="entry name" value="HTH_77"/>
    <property type="match status" value="1"/>
</dbReference>
<accession>A0A7W6VHP9</accession>
<dbReference type="SMART" id="SM00862">
    <property type="entry name" value="Trans_reg_C"/>
    <property type="match status" value="1"/>
</dbReference>
<dbReference type="Pfam" id="PF05729">
    <property type="entry name" value="NACHT"/>
    <property type="match status" value="1"/>
</dbReference>
<dbReference type="GO" id="GO:0006355">
    <property type="term" value="P:regulation of DNA-templated transcription"/>
    <property type="evidence" value="ECO:0007669"/>
    <property type="project" value="InterPro"/>
</dbReference>
<evidence type="ECO:0000259" key="4">
    <source>
        <dbReference type="PROSITE" id="PS51755"/>
    </source>
</evidence>
<evidence type="ECO:0000313" key="8">
    <source>
        <dbReference type="Proteomes" id="UP000557344"/>
    </source>
</evidence>
<evidence type="ECO:0000313" key="6">
    <source>
        <dbReference type="EMBL" id="MBB4539229.1"/>
    </source>
</evidence>
<dbReference type="Gene3D" id="1.25.40.10">
    <property type="entry name" value="Tetratricopeptide repeat domain"/>
    <property type="match status" value="1"/>
</dbReference>
<evidence type="ECO:0000256" key="1">
    <source>
        <dbReference type="ARBA" id="ARBA00023125"/>
    </source>
</evidence>
<dbReference type="InterPro" id="IPR058852">
    <property type="entry name" value="HTH_77"/>
</dbReference>
<feature type="region of interest" description="Disordered" evidence="3">
    <location>
        <begin position="127"/>
        <end position="152"/>
    </location>
</feature>
<dbReference type="InterPro" id="IPR036388">
    <property type="entry name" value="WH-like_DNA-bd_sf"/>
</dbReference>
<dbReference type="PANTHER" id="PTHR47691">
    <property type="entry name" value="REGULATOR-RELATED"/>
    <property type="match status" value="1"/>
</dbReference>
<feature type="domain" description="OmpR/PhoB-type" evidence="4">
    <location>
        <begin position="26"/>
        <end position="124"/>
    </location>
</feature>
<dbReference type="Proteomes" id="UP000557344">
    <property type="component" value="Unassembled WGS sequence"/>
</dbReference>
<dbReference type="PROSITE" id="PS51755">
    <property type="entry name" value="OMPR_PHOB"/>
    <property type="match status" value="1"/>
</dbReference>
<comment type="caution">
    <text evidence="5">The sequence shown here is derived from an EMBL/GenBank/DDBJ whole genome shotgun (WGS) entry which is preliminary data.</text>
</comment>
<dbReference type="PRINTS" id="PR00364">
    <property type="entry name" value="DISEASERSIST"/>
</dbReference>
<evidence type="ECO:0000256" key="3">
    <source>
        <dbReference type="SAM" id="MobiDB-lite"/>
    </source>
</evidence>
<dbReference type="InterPro" id="IPR016032">
    <property type="entry name" value="Sig_transdc_resp-reg_C-effctor"/>
</dbReference>
<dbReference type="Proteomes" id="UP000523431">
    <property type="component" value="Unassembled WGS sequence"/>
</dbReference>
<dbReference type="SUPFAM" id="SSF52540">
    <property type="entry name" value="P-loop containing nucleoside triphosphate hydrolases"/>
    <property type="match status" value="1"/>
</dbReference>
<dbReference type="SUPFAM" id="SSF46894">
    <property type="entry name" value="C-terminal effector domain of the bipartite response regulators"/>
    <property type="match status" value="1"/>
</dbReference>
<dbReference type="InterPro" id="IPR001867">
    <property type="entry name" value="OmpR/PhoB-type_DNA-bd"/>
</dbReference>